<feature type="transmembrane region" description="Helical" evidence="6">
    <location>
        <begin position="90"/>
        <end position="107"/>
    </location>
</feature>
<evidence type="ECO:0000313" key="8">
    <source>
        <dbReference type="Proteomes" id="UP000824037"/>
    </source>
</evidence>
<dbReference type="PROSITE" id="PS51257">
    <property type="entry name" value="PROKAR_LIPOPROTEIN"/>
    <property type="match status" value="1"/>
</dbReference>
<dbReference type="PANTHER" id="PTHR33802">
    <property type="entry name" value="SI:CH211-161H7.5-RELATED"/>
    <property type="match status" value="1"/>
</dbReference>
<dbReference type="InterPro" id="IPR004307">
    <property type="entry name" value="TspO_MBR"/>
</dbReference>
<keyword evidence="3 6" id="KW-0812">Transmembrane</keyword>
<comment type="similarity">
    <text evidence="2">Belongs to the TspO/BZRP family.</text>
</comment>
<dbReference type="EMBL" id="DXBY01000089">
    <property type="protein sequence ID" value="HIZ35238.1"/>
    <property type="molecule type" value="Genomic_DNA"/>
</dbReference>
<sequence length="269" mass="27540">MRPTPADRVRQIVVTASLIGCLVGSTIGVGAFGGTPISEAAGGALSADATLLAPASGAFSIWTVIYIGLAGYVVYQWLPVAAPDPRQRRLGYPVAASMLLNAAWILVVQAGALGLSVLVITVLLAVLAAIVRVLTRSRRRGWLDLVLVDGTLGLYLGWVCVATAANVAAALAAAGFEGAGRPAELWAVLVLAAVALVGVALAFYTRGRLAVATSIVWGLIWIGIARTGGDPSSVQTAVGAWTAAAGVLVVTVARRLWVILSARDPAAVR</sequence>
<dbReference type="InterPro" id="IPR038330">
    <property type="entry name" value="TspO/MBR-related_sf"/>
</dbReference>
<feature type="transmembrane region" description="Helical" evidence="6">
    <location>
        <begin position="234"/>
        <end position="253"/>
    </location>
</feature>
<gene>
    <name evidence="7" type="ORF">H9815_05635</name>
</gene>
<reference evidence="7" key="1">
    <citation type="journal article" date="2021" name="PeerJ">
        <title>Extensive microbial diversity within the chicken gut microbiome revealed by metagenomics and culture.</title>
        <authorList>
            <person name="Gilroy R."/>
            <person name="Ravi A."/>
            <person name="Getino M."/>
            <person name="Pursley I."/>
            <person name="Horton D.L."/>
            <person name="Alikhan N.F."/>
            <person name="Baker D."/>
            <person name="Gharbi K."/>
            <person name="Hall N."/>
            <person name="Watson M."/>
            <person name="Adriaenssens E.M."/>
            <person name="Foster-Nyarko E."/>
            <person name="Jarju S."/>
            <person name="Secka A."/>
            <person name="Antonio M."/>
            <person name="Oren A."/>
            <person name="Chaudhuri R.R."/>
            <person name="La Ragione R."/>
            <person name="Hildebrand F."/>
            <person name="Pallen M.J."/>
        </authorList>
    </citation>
    <scope>NUCLEOTIDE SEQUENCE</scope>
    <source>
        <strain evidence="7">ChiGjej4B4-7305</strain>
    </source>
</reference>
<dbReference type="GO" id="GO:0016020">
    <property type="term" value="C:membrane"/>
    <property type="evidence" value="ECO:0007669"/>
    <property type="project" value="UniProtKB-SubCell"/>
</dbReference>
<feature type="transmembrane region" description="Helical" evidence="6">
    <location>
        <begin position="52"/>
        <end position="78"/>
    </location>
</feature>
<accession>A0A9D2ED18</accession>
<feature type="transmembrane region" description="Helical" evidence="6">
    <location>
        <begin position="12"/>
        <end position="32"/>
    </location>
</feature>
<dbReference type="Proteomes" id="UP000824037">
    <property type="component" value="Unassembled WGS sequence"/>
</dbReference>
<dbReference type="AlphaFoldDB" id="A0A9D2ED18"/>
<evidence type="ECO:0000256" key="5">
    <source>
        <dbReference type="ARBA" id="ARBA00023136"/>
    </source>
</evidence>
<dbReference type="Gene3D" id="1.20.1260.100">
    <property type="entry name" value="TspO/MBR protein"/>
    <property type="match status" value="1"/>
</dbReference>
<evidence type="ECO:0000256" key="4">
    <source>
        <dbReference type="ARBA" id="ARBA00022989"/>
    </source>
</evidence>
<reference evidence="7" key="2">
    <citation type="submission" date="2021-04" db="EMBL/GenBank/DDBJ databases">
        <authorList>
            <person name="Gilroy R."/>
        </authorList>
    </citation>
    <scope>NUCLEOTIDE SEQUENCE</scope>
    <source>
        <strain evidence="7">ChiGjej4B4-7305</strain>
    </source>
</reference>
<feature type="transmembrane region" description="Helical" evidence="6">
    <location>
        <begin position="113"/>
        <end position="134"/>
    </location>
</feature>
<feature type="transmembrane region" description="Helical" evidence="6">
    <location>
        <begin position="185"/>
        <end position="204"/>
    </location>
</feature>
<dbReference type="PANTHER" id="PTHR33802:SF1">
    <property type="entry name" value="XK-RELATED PROTEIN"/>
    <property type="match status" value="1"/>
</dbReference>
<proteinExistence type="inferred from homology"/>
<organism evidence="7 8">
    <name type="scientific">Candidatus Ruania gallistercoris</name>
    <dbReference type="NCBI Taxonomy" id="2838746"/>
    <lineage>
        <taxon>Bacteria</taxon>
        <taxon>Bacillati</taxon>
        <taxon>Actinomycetota</taxon>
        <taxon>Actinomycetes</taxon>
        <taxon>Micrococcales</taxon>
        <taxon>Ruaniaceae</taxon>
        <taxon>Ruania</taxon>
    </lineage>
</organism>
<evidence type="ECO:0000256" key="1">
    <source>
        <dbReference type="ARBA" id="ARBA00004141"/>
    </source>
</evidence>
<dbReference type="Pfam" id="PF03073">
    <property type="entry name" value="TspO_MBR"/>
    <property type="match status" value="1"/>
</dbReference>
<evidence type="ECO:0000256" key="6">
    <source>
        <dbReference type="SAM" id="Phobius"/>
    </source>
</evidence>
<feature type="transmembrane region" description="Helical" evidence="6">
    <location>
        <begin position="146"/>
        <end position="173"/>
    </location>
</feature>
<name>A0A9D2ED18_9MICO</name>
<protein>
    <submittedName>
        <fullName evidence="7">Tryptophan-rich sensory protein</fullName>
    </submittedName>
</protein>
<evidence type="ECO:0000313" key="7">
    <source>
        <dbReference type="EMBL" id="HIZ35238.1"/>
    </source>
</evidence>
<evidence type="ECO:0000256" key="3">
    <source>
        <dbReference type="ARBA" id="ARBA00022692"/>
    </source>
</evidence>
<comment type="subcellular location">
    <subcellularLocation>
        <location evidence="1">Membrane</location>
        <topology evidence="1">Multi-pass membrane protein</topology>
    </subcellularLocation>
</comment>
<comment type="caution">
    <text evidence="7">The sequence shown here is derived from an EMBL/GenBank/DDBJ whole genome shotgun (WGS) entry which is preliminary data.</text>
</comment>
<keyword evidence="4 6" id="KW-1133">Transmembrane helix</keyword>
<feature type="transmembrane region" description="Helical" evidence="6">
    <location>
        <begin position="209"/>
        <end position="228"/>
    </location>
</feature>
<keyword evidence="5 6" id="KW-0472">Membrane</keyword>
<evidence type="ECO:0000256" key="2">
    <source>
        <dbReference type="ARBA" id="ARBA00007524"/>
    </source>
</evidence>